<evidence type="ECO:0000313" key="4">
    <source>
        <dbReference type="EMBL" id="MBB5319973.1"/>
    </source>
</evidence>
<evidence type="ECO:0000256" key="1">
    <source>
        <dbReference type="SAM" id="Coils"/>
    </source>
</evidence>
<reference evidence="4 5" key="1">
    <citation type="submission" date="2020-08" db="EMBL/GenBank/DDBJ databases">
        <title>Genomic Encyclopedia of Type Strains, Phase IV (KMG-IV): sequencing the most valuable type-strain genomes for metagenomic binning, comparative biology and taxonomic classification.</title>
        <authorList>
            <person name="Goeker M."/>
        </authorList>
    </citation>
    <scope>NUCLEOTIDE SEQUENCE [LARGE SCALE GENOMIC DNA]</scope>
    <source>
        <strain evidence="4 5">DSM 22359</strain>
    </source>
</reference>
<keyword evidence="5" id="KW-1185">Reference proteome</keyword>
<protein>
    <submittedName>
        <fullName evidence="4">Uncharacterized protein</fullName>
    </submittedName>
</protein>
<evidence type="ECO:0000256" key="3">
    <source>
        <dbReference type="SAM" id="Phobius"/>
    </source>
</evidence>
<keyword evidence="3" id="KW-1133">Transmembrane helix</keyword>
<comment type="caution">
    <text evidence="4">The sequence shown here is derived from an EMBL/GenBank/DDBJ whole genome shotgun (WGS) entry which is preliminary data.</text>
</comment>
<accession>A0A840U703</accession>
<dbReference type="Proteomes" id="UP000591735">
    <property type="component" value="Unassembled WGS sequence"/>
</dbReference>
<feature type="transmembrane region" description="Helical" evidence="3">
    <location>
        <begin position="340"/>
        <end position="361"/>
    </location>
</feature>
<dbReference type="EMBL" id="JACHFE010000001">
    <property type="protein sequence ID" value="MBB5319973.1"/>
    <property type="molecule type" value="Genomic_DNA"/>
</dbReference>
<sequence>MSNYDEVEDAIQDARDTLESAPNVVALPLSFISGSQKLKELIGTKSAPPTKFRKSDSSITIDNTFLLRNIQIETTSPIKQFSSEFEITIKGIEGSSETIKPDRKTNDGKIFIFVNKVVTELTISAKGKAKLKNRPEISGIEIYGYTESDFESIADYASQLLTQRTSIVDFGKETQEEIERTENEIQDNELRKQEIEQEIAVLSDQKKSSDLILEELNTKISEITQTVAEKEESLLTASNKLTNIENSIEVKSDERSKLISETNDLKSDLQRLIEDKNTFSSELSDYISEGEKNIKKYYALASIPVVIMATLTIILISNSIDLLHTETSLNGVISTVISRLPFTLVTIGLITASFKICKFFISEMTRIYDERLAMTKLSIIAKEVSNSVFDDVNDPEIKYALRAQLKMDLLKQYMKNEIGGDFQLSRIKETGEDYKTSGEDEDGDLSTATSRQAKDIS</sequence>
<dbReference type="RefSeq" id="WP_183699310.1">
    <property type="nucleotide sequence ID" value="NZ_JACHFE010000001.1"/>
</dbReference>
<keyword evidence="1" id="KW-0175">Coiled coil</keyword>
<dbReference type="AlphaFoldDB" id="A0A840U703"/>
<organism evidence="4 5">
    <name type="scientific">Marinobacter oulmenensis</name>
    <dbReference type="NCBI Taxonomy" id="643747"/>
    <lineage>
        <taxon>Bacteria</taxon>
        <taxon>Pseudomonadati</taxon>
        <taxon>Pseudomonadota</taxon>
        <taxon>Gammaproteobacteria</taxon>
        <taxon>Pseudomonadales</taxon>
        <taxon>Marinobacteraceae</taxon>
        <taxon>Marinobacter</taxon>
    </lineage>
</organism>
<feature type="coiled-coil region" evidence="1">
    <location>
        <begin position="171"/>
        <end position="233"/>
    </location>
</feature>
<proteinExistence type="predicted"/>
<name>A0A840U703_9GAMM</name>
<feature type="transmembrane region" description="Helical" evidence="3">
    <location>
        <begin position="297"/>
        <end position="320"/>
    </location>
</feature>
<keyword evidence="3" id="KW-0812">Transmembrane</keyword>
<evidence type="ECO:0000313" key="5">
    <source>
        <dbReference type="Proteomes" id="UP000591735"/>
    </source>
</evidence>
<evidence type="ECO:0000256" key="2">
    <source>
        <dbReference type="SAM" id="MobiDB-lite"/>
    </source>
</evidence>
<feature type="region of interest" description="Disordered" evidence="2">
    <location>
        <begin position="432"/>
        <end position="457"/>
    </location>
</feature>
<keyword evidence="3" id="KW-0472">Membrane</keyword>
<gene>
    <name evidence="4" type="ORF">HNR38_000441</name>
</gene>